<accession>A0A833QUS2</accession>
<evidence type="ECO:0000259" key="6">
    <source>
        <dbReference type="PROSITE" id="PS51141"/>
    </source>
</evidence>
<evidence type="ECO:0000256" key="5">
    <source>
        <dbReference type="SAM" id="MobiDB-lite"/>
    </source>
</evidence>
<evidence type="ECO:0000256" key="3">
    <source>
        <dbReference type="ARBA" id="ARBA00022833"/>
    </source>
</evidence>
<keyword evidence="3" id="KW-0862">Zinc</keyword>
<dbReference type="Proteomes" id="UP000623129">
    <property type="component" value="Unassembled WGS sequence"/>
</dbReference>
<dbReference type="OrthoDB" id="514967at2759"/>
<evidence type="ECO:0000313" key="8">
    <source>
        <dbReference type="Proteomes" id="UP000623129"/>
    </source>
</evidence>
<evidence type="ECO:0000313" key="7">
    <source>
        <dbReference type="EMBL" id="KAF3325461.1"/>
    </source>
</evidence>
<dbReference type="Pfam" id="PF03110">
    <property type="entry name" value="SBP"/>
    <property type="match status" value="1"/>
</dbReference>
<dbReference type="SUPFAM" id="SSF103612">
    <property type="entry name" value="SBT domain"/>
    <property type="match status" value="1"/>
</dbReference>
<keyword evidence="8" id="KW-1185">Reference proteome</keyword>
<dbReference type="GO" id="GO:0005634">
    <property type="term" value="C:nucleus"/>
    <property type="evidence" value="ECO:0007669"/>
    <property type="project" value="InterPro"/>
</dbReference>
<dbReference type="InterPro" id="IPR044817">
    <property type="entry name" value="SBP-like"/>
</dbReference>
<dbReference type="InterPro" id="IPR036893">
    <property type="entry name" value="SBP_sf"/>
</dbReference>
<feature type="region of interest" description="Disordered" evidence="5">
    <location>
        <begin position="1"/>
        <end position="35"/>
    </location>
</feature>
<comment type="caution">
    <text evidence="7">The sequence shown here is derived from an EMBL/GenBank/DDBJ whole genome shotgun (WGS) entry which is preliminary data.</text>
</comment>
<dbReference type="AlphaFoldDB" id="A0A833QUS2"/>
<dbReference type="GO" id="GO:0008270">
    <property type="term" value="F:zinc ion binding"/>
    <property type="evidence" value="ECO:0007669"/>
    <property type="project" value="UniProtKB-KW"/>
</dbReference>
<name>A0A833QUS2_9POAL</name>
<protein>
    <submittedName>
        <fullName evidence="7">Squamosa promoter-binding protein 1 isoform X2</fullName>
    </submittedName>
</protein>
<evidence type="ECO:0000256" key="4">
    <source>
        <dbReference type="PROSITE-ProRule" id="PRU00470"/>
    </source>
</evidence>
<dbReference type="GO" id="GO:0003677">
    <property type="term" value="F:DNA binding"/>
    <property type="evidence" value="ECO:0007669"/>
    <property type="project" value="InterPro"/>
</dbReference>
<keyword evidence="1" id="KW-0479">Metal-binding</keyword>
<organism evidence="7 8">
    <name type="scientific">Carex littledalei</name>
    <dbReference type="NCBI Taxonomy" id="544730"/>
    <lineage>
        <taxon>Eukaryota</taxon>
        <taxon>Viridiplantae</taxon>
        <taxon>Streptophyta</taxon>
        <taxon>Embryophyta</taxon>
        <taxon>Tracheophyta</taxon>
        <taxon>Spermatophyta</taxon>
        <taxon>Magnoliopsida</taxon>
        <taxon>Liliopsida</taxon>
        <taxon>Poales</taxon>
        <taxon>Cyperaceae</taxon>
        <taxon>Cyperoideae</taxon>
        <taxon>Cariceae</taxon>
        <taxon>Carex</taxon>
        <taxon>Carex subgen. Euthyceras</taxon>
    </lineage>
</organism>
<sequence>METEKSETPIETTTKSGTRSKPKTRNPKSKFKKSKSESASAATIIYVPVLVQNIPSDTSTTTTAKAGKSVKAAQPVLNEQQMKDWRCQADDCTADATTVGRYYQRHRICPEHSKAPSVLFNGTQQRYCQQCSRFHELTEFDGSRRSCRRQLCRRRLLRTLNTLSSEEVEQM</sequence>
<reference evidence="7" key="1">
    <citation type="submission" date="2020-01" db="EMBL/GenBank/DDBJ databases">
        <title>Genome sequence of Kobresia littledalei, the first chromosome-level genome in the family Cyperaceae.</title>
        <authorList>
            <person name="Qu G."/>
        </authorList>
    </citation>
    <scope>NUCLEOTIDE SEQUENCE</scope>
    <source>
        <strain evidence="7">C.B.Clarke</strain>
        <tissue evidence="7">Leaf</tissue>
    </source>
</reference>
<dbReference type="Gene3D" id="4.10.1100.10">
    <property type="entry name" value="Transcription factor, SBP-box domain"/>
    <property type="match status" value="1"/>
</dbReference>
<feature type="domain" description="SBP-type" evidence="6">
    <location>
        <begin position="84"/>
        <end position="161"/>
    </location>
</feature>
<feature type="compositionally biased region" description="Basic residues" evidence="5">
    <location>
        <begin position="18"/>
        <end position="33"/>
    </location>
</feature>
<gene>
    <name evidence="7" type="ORF">FCM35_KLT10532</name>
</gene>
<dbReference type="PANTHER" id="PTHR31251:SF169">
    <property type="entry name" value="SQUAMOSA PROMOTER-BINDING-LIKE PROTEIN 8"/>
    <property type="match status" value="1"/>
</dbReference>
<dbReference type="PANTHER" id="PTHR31251">
    <property type="entry name" value="SQUAMOSA PROMOTER-BINDING-LIKE PROTEIN 4"/>
    <property type="match status" value="1"/>
</dbReference>
<dbReference type="InterPro" id="IPR004333">
    <property type="entry name" value="SBP_dom"/>
</dbReference>
<proteinExistence type="predicted"/>
<dbReference type="PROSITE" id="PS51141">
    <property type="entry name" value="ZF_SBP"/>
    <property type="match status" value="1"/>
</dbReference>
<dbReference type="EMBL" id="SWLB01000020">
    <property type="protein sequence ID" value="KAF3325461.1"/>
    <property type="molecule type" value="Genomic_DNA"/>
</dbReference>
<evidence type="ECO:0000256" key="1">
    <source>
        <dbReference type="ARBA" id="ARBA00022723"/>
    </source>
</evidence>
<evidence type="ECO:0000256" key="2">
    <source>
        <dbReference type="ARBA" id="ARBA00022771"/>
    </source>
</evidence>
<keyword evidence="2 4" id="KW-0863">Zinc-finger</keyword>